<proteinExistence type="predicted"/>
<dbReference type="EMBL" id="JAEFBK010000005">
    <property type="protein sequence ID" value="KAG7603776.1"/>
    <property type="molecule type" value="Genomic_DNA"/>
</dbReference>
<dbReference type="AlphaFoldDB" id="A0A8T2CZ68"/>
<keyword evidence="2" id="KW-1185">Reference proteome</keyword>
<dbReference type="Proteomes" id="UP000694240">
    <property type="component" value="Chromosome 5"/>
</dbReference>
<gene>
    <name evidence="1" type="ORF">ISN45_At05g027280</name>
</gene>
<comment type="caution">
    <text evidence="1">The sequence shown here is derived from an EMBL/GenBank/DDBJ whole genome shotgun (WGS) entry which is preliminary data.</text>
</comment>
<sequence>MDQTLDRSRPTVADKTDRCRKQVDLRQSKVVGKQTIYLYY</sequence>
<organism evidence="1 2">
    <name type="scientific">Arabidopsis thaliana x Arabidopsis arenosa</name>
    <dbReference type="NCBI Taxonomy" id="1240361"/>
    <lineage>
        <taxon>Eukaryota</taxon>
        <taxon>Viridiplantae</taxon>
        <taxon>Streptophyta</taxon>
        <taxon>Embryophyta</taxon>
        <taxon>Tracheophyta</taxon>
        <taxon>Spermatophyta</taxon>
        <taxon>Magnoliopsida</taxon>
        <taxon>eudicotyledons</taxon>
        <taxon>Gunneridae</taxon>
        <taxon>Pentapetalae</taxon>
        <taxon>rosids</taxon>
        <taxon>malvids</taxon>
        <taxon>Brassicales</taxon>
        <taxon>Brassicaceae</taxon>
        <taxon>Camelineae</taxon>
        <taxon>Arabidopsis</taxon>
    </lineage>
</organism>
<reference evidence="1 2" key="1">
    <citation type="submission" date="2020-12" db="EMBL/GenBank/DDBJ databases">
        <title>Concerted genomic and epigenomic changes stabilize Arabidopsis allopolyploids.</title>
        <authorList>
            <person name="Chen Z."/>
        </authorList>
    </citation>
    <scope>NUCLEOTIDE SEQUENCE [LARGE SCALE GENOMIC DNA]</scope>
    <source>
        <strain evidence="1">Allo738</strain>
        <tissue evidence="1">Leaf</tissue>
    </source>
</reference>
<accession>A0A8T2CZ68</accession>
<evidence type="ECO:0000313" key="1">
    <source>
        <dbReference type="EMBL" id="KAG7603776.1"/>
    </source>
</evidence>
<protein>
    <submittedName>
        <fullName evidence="1">Uncharacterized protein</fullName>
    </submittedName>
</protein>
<evidence type="ECO:0000313" key="2">
    <source>
        <dbReference type="Proteomes" id="UP000694240"/>
    </source>
</evidence>
<name>A0A8T2CZ68_9BRAS</name>